<reference evidence="15 16" key="1">
    <citation type="journal article" date="2015" name="Fungal Genet. Biol.">
        <title>Evolution of novel wood decay mechanisms in Agaricales revealed by the genome sequences of Fistulina hepatica and Cylindrobasidium torrendii.</title>
        <authorList>
            <person name="Floudas D."/>
            <person name="Held B.W."/>
            <person name="Riley R."/>
            <person name="Nagy L.G."/>
            <person name="Koehler G."/>
            <person name="Ransdell A.S."/>
            <person name="Younus H."/>
            <person name="Chow J."/>
            <person name="Chiniquy J."/>
            <person name="Lipzen A."/>
            <person name="Tritt A."/>
            <person name="Sun H."/>
            <person name="Haridas S."/>
            <person name="LaButti K."/>
            <person name="Ohm R.A."/>
            <person name="Kues U."/>
            <person name="Blanchette R.A."/>
            <person name="Grigoriev I.V."/>
            <person name="Minto R.E."/>
            <person name="Hibbett D.S."/>
        </authorList>
    </citation>
    <scope>NUCLEOTIDE SEQUENCE [LARGE SCALE GENOMIC DNA]</scope>
    <source>
        <strain evidence="15 16">ATCC 64428</strain>
    </source>
</reference>
<keyword evidence="6 10" id="KW-0460">Magnesium</keyword>
<gene>
    <name evidence="15" type="ORF">FISHEDRAFT_66436</name>
</gene>
<feature type="binding site" evidence="10">
    <location>
        <position position="497"/>
    </location>
    <ligand>
        <name>Mg(2+)</name>
        <dbReference type="ChEBI" id="CHEBI:18420"/>
    </ligand>
</feature>
<dbReference type="Pfam" id="PF00205">
    <property type="entry name" value="TPP_enzyme_M"/>
    <property type="match status" value="1"/>
</dbReference>
<dbReference type="Pfam" id="PF02776">
    <property type="entry name" value="TPP_enzyme_N"/>
    <property type="match status" value="1"/>
</dbReference>
<dbReference type="GO" id="GO:0004737">
    <property type="term" value="F:pyruvate decarboxylase activity"/>
    <property type="evidence" value="ECO:0007669"/>
    <property type="project" value="TreeGrafter"/>
</dbReference>
<dbReference type="GO" id="GO:0000949">
    <property type="term" value="P:aromatic amino acid family catabolic process to alcohol via Ehrlich pathway"/>
    <property type="evidence" value="ECO:0007669"/>
    <property type="project" value="TreeGrafter"/>
</dbReference>
<evidence type="ECO:0000259" key="12">
    <source>
        <dbReference type="Pfam" id="PF00205"/>
    </source>
</evidence>
<feature type="binding site" evidence="10">
    <location>
        <position position="528"/>
    </location>
    <ligand>
        <name>Mg(2+)</name>
        <dbReference type="ChEBI" id="CHEBI:18420"/>
    </ligand>
</feature>
<dbReference type="OrthoDB" id="3970464at2759"/>
<dbReference type="GO" id="GO:0005634">
    <property type="term" value="C:nucleus"/>
    <property type="evidence" value="ECO:0007669"/>
    <property type="project" value="TreeGrafter"/>
</dbReference>
<evidence type="ECO:0000256" key="9">
    <source>
        <dbReference type="ARBA" id="ARBA00023239"/>
    </source>
</evidence>
<feature type="domain" description="Thiamine pyrophosphate enzyme N-terminal TPP-binding" evidence="14">
    <location>
        <begin position="33"/>
        <end position="148"/>
    </location>
</feature>
<dbReference type="Proteomes" id="UP000054144">
    <property type="component" value="Unassembled WGS sequence"/>
</dbReference>
<evidence type="ECO:0000256" key="6">
    <source>
        <dbReference type="ARBA" id="ARBA00022842"/>
    </source>
</evidence>
<organism evidence="15 16">
    <name type="scientific">Fistulina hepatica ATCC 64428</name>
    <dbReference type="NCBI Taxonomy" id="1128425"/>
    <lineage>
        <taxon>Eukaryota</taxon>
        <taxon>Fungi</taxon>
        <taxon>Dikarya</taxon>
        <taxon>Basidiomycota</taxon>
        <taxon>Agaricomycotina</taxon>
        <taxon>Agaricomycetes</taxon>
        <taxon>Agaricomycetidae</taxon>
        <taxon>Agaricales</taxon>
        <taxon>Fistulinaceae</taxon>
        <taxon>Fistulina</taxon>
    </lineage>
</organism>
<dbReference type="GO" id="GO:0030976">
    <property type="term" value="F:thiamine pyrophosphate binding"/>
    <property type="evidence" value="ECO:0007669"/>
    <property type="project" value="InterPro"/>
</dbReference>
<dbReference type="Gene3D" id="3.40.50.1220">
    <property type="entry name" value="TPP-binding domain"/>
    <property type="match status" value="1"/>
</dbReference>
<evidence type="ECO:0000256" key="11">
    <source>
        <dbReference type="RuleBase" id="RU362132"/>
    </source>
</evidence>
<feature type="domain" description="Thiamine pyrophosphate enzyme TPP-binding" evidence="13">
    <location>
        <begin position="439"/>
        <end position="537"/>
    </location>
</feature>
<name>A0A0D7A9A3_9AGAR</name>
<dbReference type="FunFam" id="3.40.50.970:FF:000024">
    <property type="entry name" value="Pyruvate decarboxylase isozyme"/>
    <property type="match status" value="1"/>
</dbReference>
<keyword evidence="16" id="KW-1185">Reference proteome</keyword>
<dbReference type="GO" id="GO:0005829">
    <property type="term" value="C:cytosol"/>
    <property type="evidence" value="ECO:0007669"/>
    <property type="project" value="TreeGrafter"/>
</dbReference>
<keyword evidence="8" id="KW-0496">Mitochondrion</keyword>
<dbReference type="SUPFAM" id="SSF52467">
    <property type="entry name" value="DHS-like NAD/FAD-binding domain"/>
    <property type="match status" value="1"/>
</dbReference>
<keyword evidence="4 10" id="KW-0479">Metal-binding</keyword>
<keyword evidence="15" id="KW-0670">Pyruvate</keyword>
<dbReference type="GO" id="GO:0005739">
    <property type="term" value="C:mitochondrion"/>
    <property type="evidence" value="ECO:0007669"/>
    <property type="project" value="UniProtKB-SubCell"/>
</dbReference>
<evidence type="ECO:0000256" key="7">
    <source>
        <dbReference type="ARBA" id="ARBA00023052"/>
    </source>
</evidence>
<dbReference type="InterPro" id="IPR029061">
    <property type="entry name" value="THDP-binding"/>
</dbReference>
<dbReference type="InterPro" id="IPR047214">
    <property type="entry name" value="TPP_PDC_IPDC"/>
</dbReference>
<dbReference type="InterPro" id="IPR012110">
    <property type="entry name" value="PDC/IPDC-like"/>
</dbReference>
<evidence type="ECO:0000256" key="4">
    <source>
        <dbReference type="ARBA" id="ARBA00022723"/>
    </source>
</evidence>
<feature type="binding site" evidence="10">
    <location>
        <position position="530"/>
    </location>
    <ligand>
        <name>Mg(2+)</name>
        <dbReference type="ChEBI" id="CHEBI:18420"/>
    </ligand>
</feature>
<dbReference type="InterPro" id="IPR012000">
    <property type="entry name" value="Thiamin_PyroP_enz_cen_dom"/>
</dbReference>
<comment type="cofactor">
    <cofactor evidence="1">
        <name>thiamine diphosphate</name>
        <dbReference type="ChEBI" id="CHEBI:58937"/>
    </cofactor>
</comment>
<dbReference type="Gene3D" id="3.40.50.970">
    <property type="match status" value="2"/>
</dbReference>
<keyword evidence="9" id="KW-0456">Lyase</keyword>
<dbReference type="PANTHER" id="PTHR43452:SF30">
    <property type="entry name" value="PYRUVATE DECARBOXYLASE ISOZYME 1-RELATED"/>
    <property type="match status" value="1"/>
</dbReference>
<dbReference type="EMBL" id="KN882028">
    <property type="protein sequence ID" value="KIY46531.1"/>
    <property type="molecule type" value="Genomic_DNA"/>
</dbReference>
<dbReference type="PANTHER" id="PTHR43452">
    <property type="entry name" value="PYRUVATE DECARBOXYLASE"/>
    <property type="match status" value="1"/>
</dbReference>
<protein>
    <submittedName>
        <fullName evidence="15">Pyruvate decarboxylase</fullName>
    </submittedName>
</protein>
<evidence type="ECO:0000259" key="13">
    <source>
        <dbReference type="Pfam" id="PF02775"/>
    </source>
</evidence>
<evidence type="ECO:0000313" key="15">
    <source>
        <dbReference type="EMBL" id="KIY46531.1"/>
    </source>
</evidence>
<evidence type="ECO:0000256" key="2">
    <source>
        <dbReference type="ARBA" id="ARBA00004173"/>
    </source>
</evidence>
<evidence type="ECO:0000256" key="3">
    <source>
        <dbReference type="ARBA" id="ARBA00007812"/>
    </source>
</evidence>
<keyword evidence="7 11" id="KW-0786">Thiamine pyrophosphate</keyword>
<keyword evidence="5" id="KW-0210">Decarboxylase</keyword>
<dbReference type="InterPro" id="IPR047213">
    <property type="entry name" value="TPP_PYR_PDC_IPDC-like"/>
</dbReference>
<evidence type="ECO:0000256" key="8">
    <source>
        <dbReference type="ARBA" id="ARBA00023128"/>
    </source>
</evidence>
<dbReference type="FunFam" id="3.40.50.970:FF:000019">
    <property type="entry name" value="Pyruvate decarboxylase isozyme"/>
    <property type="match status" value="1"/>
</dbReference>
<dbReference type="PIRSF" id="PIRSF036565">
    <property type="entry name" value="Pyruvt_ip_decrb"/>
    <property type="match status" value="1"/>
</dbReference>
<comment type="cofactor">
    <cofactor evidence="10">
        <name>Mg(2+)</name>
        <dbReference type="ChEBI" id="CHEBI:18420"/>
    </cofactor>
    <text evidence="10">Binds 1 Mg(2+) per subunit.</text>
</comment>
<evidence type="ECO:0000259" key="14">
    <source>
        <dbReference type="Pfam" id="PF02776"/>
    </source>
</evidence>
<evidence type="ECO:0000313" key="16">
    <source>
        <dbReference type="Proteomes" id="UP000054144"/>
    </source>
</evidence>
<dbReference type="SUPFAM" id="SSF52518">
    <property type="entry name" value="Thiamin diphosphate-binding fold (THDP-binding)"/>
    <property type="match status" value="2"/>
</dbReference>
<evidence type="ECO:0000256" key="10">
    <source>
        <dbReference type="PIRSR" id="PIRSR036565-2"/>
    </source>
</evidence>
<proteinExistence type="inferred from homology"/>
<evidence type="ECO:0000256" key="1">
    <source>
        <dbReference type="ARBA" id="ARBA00001964"/>
    </source>
</evidence>
<dbReference type="CDD" id="cd02005">
    <property type="entry name" value="TPP_PDC_IPDC"/>
    <property type="match status" value="1"/>
</dbReference>
<dbReference type="GO" id="GO:0000287">
    <property type="term" value="F:magnesium ion binding"/>
    <property type="evidence" value="ECO:0007669"/>
    <property type="project" value="InterPro"/>
</dbReference>
<dbReference type="AlphaFoldDB" id="A0A0D7A9A3"/>
<accession>A0A0D7A9A3</accession>
<comment type="similarity">
    <text evidence="3 11">Belongs to the TPP enzyme family.</text>
</comment>
<dbReference type="CDD" id="cd07038">
    <property type="entry name" value="TPP_PYR_PDC_IPDC_like"/>
    <property type="match status" value="1"/>
</dbReference>
<dbReference type="InterPro" id="IPR029035">
    <property type="entry name" value="DHS-like_NAD/FAD-binding_dom"/>
</dbReference>
<evidence type="ECO:0000256" key="5">
    <source>
        <dbReference type="ARBA" id="ARBA00022793"/>
    </source>
</evidence>
<dbReference type="InterPro" id="IPR011766">
    <property type="entry name" value="TPP_enzyme_TPP-bd"/>
</dbReference>
<comment type="subcellular location">
    <subcellularLocation>
        <location evidence="2">Mitochondrion</location>
    </subcellularLocation>
</comment>
<dbReference type="InterPro" id="IPR012001">
    <property type="entry name" value="Thiamin_PyroP_enz_TPP-bd_dom"/>
</dbReference>
<dbReference type="Pfam" id="PF02775">
    <property type="entry name" value="TPP_enzyme_C"/>
    <property type="match status" value="1"/>
</dbReference>
<feature type="domain" description="Thiamine pyrophosphate enzyme central" evidence="12">
    <location>
        <begin position="241"/>
        <end position="366"/>
    </location>
</feature>
<sequence>MAHATHAALKSQADRLKLEVDSLRTQQGSQLINIGDYILKRLEQLGVTAMFGLPGDFNLGFLDLVEDNPNIEWIGNCNELNSAYAADGYARVKETSLGVLLTTYGVGELSAFNGIAGCKHSLMLPSLAYAEMIPVLHLVGAPSTTQAATRPMLHHTLGDGRFDAYGKAFEQVTTYWGDIINKDTAAFVIDRSITECIVKARPAYLTLPTNMVFEKIPADRLSIPLSALTAPNDPETEAQVIEEIVKHFEEADGEVVVLIDACAVRHYTRREVNDFVRAMGLPVYSTPQGKTVIDEQYARYGGIYVGALSQPQIRQHVDNARLVLNVGGLRSDYNTGNFTYGMPTARTIELHSDHTQIGHAIFQNVGMKELIPKLTPRLLHFAPKASRLPVPKWELSVPREATQDISQAWFWPIVGEKILKNGDVVIAETGTAAFGMLSVPFPANTTYVSQLLWGSIGYSVGAALGCQLAARDRAAAGVPTSTGAPVPSGRTILFVGDGSMQLTAQEVSSMIRWQHTLKEDTVIFLLNNDGYTIERFIHGRHRRYNSIQRWDWGSLLRTFGDPKEERTKSYRAATKSELLELLAGPIAKGHGGKIVLVEVIMDKDDGPQILADQAQLSAKANAYEPTV</sequence>